<keyword evidence="3" id="KW-1185">Reference proteome</keyword>
<dbReference type="PROSITE" id="PS51186">
    <property type="entry name" value="GNAT"/>
    <property type="match status" value="1"/>
</dbReference>
<evidence type="ECO:0000313" key="2">
    <source>
        <dbReference type="EMBL" id="PDX59211.1"/>
    </source>
</evidence>
<dbReference type="CDD" id="cd04301">
    <property type="entry name" value="NAT_SF"/>
    <property type="match status" value="1"/>
</dbReference>
<dbReference type="Proteomes" id="UP000220752">
    <property type="component" value="Unassembled WGS sequence"/>
</dbReference>
<dbReference type="AlphaFoldDB" id="A0A2A6ZCZ7"/>
<accession>A0A2A6ZCZ7</accession>
<evidence type="ECO:0000313" key="3">
    <source>
        <dbReference type="Proteomes" id="UP000220752"/>
    </source>
</evidence>
<dbReference type="Pfam" id="PF00583">
    <property type="entry name" value="Acetyltransf_1"/>
    <property type="match status" value="1"/>
</dbReference>
<dbReference type="Gene3D" id="3.40.630.30">
    <property type="match status" value="1"/>
</dbReference>
<dbReference type="SUPFAM" id="SSF55729">
    <property type="entry name" value="Acyl-CoA N-acyltransferases (Nat)"/>
    <property type="match status" value="1"/>
</dbReference>
<dbReference type="InterPro" id="IPR000182">
    <property type="entry name" value="GNAT_dom"/>
</dbReference>
<feature type="domain" description="N-acetyltransferase" evidence="1">
    <location>
        <begin position="5"/>
        <end position="155"/>
    </location>
</feature>
<comment type="caution">
    <text evidence="2">The sequence shown here is derived from an EMBL/GenBank/DDBJ whole genome shotgun (WGS) entry which is preliminary data.</text>
</comment>
<evidence type="ECO:0000259" key="1">
    <source>
        <dbReference type="PROSITE" id="PS51186"/>
    </source>
</evidence>
<proteinExistence type="predicted"/>
<dbReference type="GO" id="GO:0016747">
    <property type="term" value="F:acyltransferase activity, transferring groups other than amino-acyl groups"/>
    <property type="evidence" value="ECO:0007669"/>
    <property type="project" value="InterPro"/>
</dbReference>
<dbReference type="InterPro" id="IPR016181">
    <property type="entry name" value="Acyl_CoA_acyltransferase"/>
</dbReference>
<dbReference type="EMBL" id="NMTQ01000020">
    <property type="protein sequence ID" value="PDX59211.1"/>
    <property type="molecule type" value="Genomic_DNA"/>
</dbReference>
<sequence>MSKVYSWRKLNEKELTRVYLDEMRRDFPPTELKPLSMILNSEADGTAHTWGVFDGETLAAYLLMVRPAGSRVSQLDYFAVLPEYRSAGLGAQLLADLPQHERSAQAILIEAECPDKAEDEAMAVRRLGFYARCGARDTGFTEHLFDAWFRILVLDCPGAGTFADRQAVDALVDCYRRTISETEWQKYVQFYCPDGTKYC</sequence>
<reference evidence="2 3" key="1">
    <citation type="journal article" date="2017" name="Front. Microbiol.">
        <title>New Insights into the Diversity of the Genus Faecalibacterium.</title>
        <authorList>
            <person name="Benevides L."/>
            <person name="Burman S."/>
            <person name="Martin R."/>
            <person name="Robert V."/>
            <person name="Thomas M."/>
            <person name="Miquel S."/>
            <person name="Chain F."/>
            <person name="Sokol H."/>
            <person name="Bermudez-Humaran L.G."/>
            <person name="Morrison M."/>
            <person name="Langella P."/>
            <person name="Azevedo V.A."/>
            <person name="Chatel J.M."/>
            <person name="Soares S."/>
        </authorList>
    </citation>
    <scope>NUCLEOTIDE SEQUENCE [LARGE SCALE GENOMIC DNA]</scope>
    <source>
        <strain evidence="3">CNCM I-4540</strain>
    </source>
</reference>
<name>A0A2A6ZCZ7_9FIRM</name>
<organism evidence="2 3">
    <name type="scientific">Faecalibacterium langellae</name>
    <dbReference type="NCBI Taxonomy" id="3435293"/>
    <lineage>
        <taxon>Bacteria</taxon>
        <taxon>Bacillati</taxon>
        <taxon>Bacillota</taxon>
        <taxon>Clostridia</taxon>
        <taxon>Eubacteriales</taxon>
        <taxon>Oscillospiraceae</taxon>
        <taxon>Faecalibacterium</taxon>
    </lineage>
</organism>
<gene>
    <name evidence="2" type="ORF">CGS46_04370</name>
</gene>
<protein>
    <submittedName>
        <fullName evidence="2">GNAT family N-acetyltransferase</fullName>
    </submittedName>
</protein>